<keyword evidence="2" id="KW-0964">Secreted</keyword>
<proteinExistence type="predicted"/>
<organism evidence="6 7">
    <name type="scientific">Kineococcus xinjiangensis</name>
    <dbReference type="NCBI Taxonomy" id="512762"/>
    <lineage>
        <taxon>Bacteria</taxon>
        <taxon>Bacillati</taxon>
        <taxon>Actinomycetota</taxon>
        <taxon>Actinomycetes</taxon>
        <taxon>Kineosporiales</taxon>
        <taxon>Kineosporiaceae</taxon>
        <taxon>Kineococcus</taxon>
    </lineage>
</organism>
<feature type="compositionally biased region" description="Low complexity" evidence="4">
    <location>
        <begin position="133"/>
        <end position="148"/>
    </location>
</feature>
<evidence type="ECO:0000256" key="4">
    <source>
        <dbReference type="SAM" id="MobiDB-lite"/>
    </source>
</evidence>
<feature type="compositionally biased region" description="Polar residues" evidence="4">
    <location>
        <begin position="160"/>
        <end position="175"/>
    </location>
</feature>
<dbReference type="InterPro" id="IPR013207">
    <property type="entry name" value="LGFP"/>
</dbReference>
<dbReference type="NCBIfam" id="NF033679">
    <property type="entry name" value="DNRLRE_dom"/>
    <property type="match status" value="1"/>
</dbReference>
<dbReference type="Proteomes" id="UP000239485">
    <property type="component" value="Unassembled WGS sequence"/>
</dbReference>
<dbReference type="InterPro" id="IPR055372">
    <property type="entry name" value="CBM96"/>
</dbReference>
<feature type="region of interest" description="Disordered" evidence="4">
    <location>
        <begin position="1"/>
        <end position="23"/>
    </location>
</feature>
<feature type="compositionally biased region" description="Basic and acidic residues" evidence="4">
    <location>
        <begin position="120"/>
        <end position="132"/>
    </location>
</feature>
<dbReference type="EMBL" id="PTJD01000019">
    <property type="protein sequence ID" value="PPK91920.1"/>
    <property type="molecule type" value="Genomic_DNA"/>
</dbReference>
<accession>A0A2S6ICN1</accession>
<keyword evidence="7" id="KW-1185">Reference proteome</keyword>
<feature type="region of interest" description="Disordered" evidence="4">
    <location>
        <begin position="777"/>
        <end position="798"/>
    </location>
</feature>
<protein>
    <submittedName>
        <fullName evidence="6">LGFP repeat-containing protein</fullName>
    </submittedName>
</protein>
<feature type="compositionally biased region" description="Low complexity" evidence="4">
    <location>
        <begin position="263"/>
        <end position="286"/>
    </location>
</feature>
<dbReference type="GO" id="GO:0005576">
    <property type="term" value="C:extracellular region"/>
    <property type="evidence" value="ECO:0007669"/>
    <property type="project" value="UniProtKB-SubCell"/>
</dbReference>
<dbReference type="Pfam" id="PF24517">
    <property type="entry name" value="CBM96"/>
    <property type="match status" value="1"/>
</dbReference>
<dbReference type="AlphaFoldDB" id="A0A2S6ICN1"/>
<dbReference type="Pfam" id="PF08310">
    <property type="entry name" value="LGFP"/>
    <property type="match status" value="2"/>
</dbReference>
<reference evidence="6 7" key="1">
    <citation type="submission" date="2018-02" db="EMBL/GenBank/DDBJ databases">
        <title>Genomic Encyclopedia of Archaeal and Bacterial Type Strains, Phase II (KMG-II): from individual species to whole genera.</title>
        <authorList>
            <person name="Goeker M."/>
        </authorList>
    </citation>
    <scope>NUCLEOTIDE SEQUENCE [LARGE SCALE GENOMIC DNA]</scope>
    <source>
        <strain evidence="6 7">DSM 22857</strain>
    </source>
</reference>
<feature type="region of interest" description="Disordered" evidence="4">
    <location>
        <begin position="248"/>
        <end position="337"/>
    </location>
</feature>
<comment type="subcellular location">
    <subcellularLocation>
        <location evidence="1">Secreted</location>
    </subcellularLocation>
</comment>
<gene>
    <name evidence="6" type="ORF">CLV92_1191</name>
</gene>
<sequence length="1250" mass="128865">MSASAAGAVPAGRSGGSRAAWASRRPARLVTGTVLLTMGFTTAFDLSPSVVRDWSAQAAAREAAKPSQTAAQAREAALDAVIAQQQVLQAEADAAAERDARELGGKGRKIPVAGLPPASKGDDKGEEKRAAREAAIAAAQQAAASSKKAVEVTALTSETSRTVANPDGTLTTESALSPVRYRTDGGHGPDTSGKAVWKDVDLTLSGRDSKGRHTPAAAGPWAARLAPTSGARMFEVGPQGSVISWSPQAAAKPVGRGGPGGPLPTVTATAPDEGTAPVTPGVAVEVPPAPGRSGQAPGKTGEAPGEPDEGSGKGQPTDRGANAKNDDTSAGEGTAKADAQARYRGALKGGRDFQVTVTETGAEEAVLLASPAQVAAAGGAEAAAVYRSVFTLPAGVTARQAAPRDDIDASVLGVEFVDAAGAVIATYGGGKAFDSSRDATGEPAVTAVATRLIAASAGNATVEVSIDPAWITDPARVYPLTIDPRITAATSFSTTTGANGSASVDAYIDEAFPSTAQGVQDSSRLLVGPRWVGSSTPNTRSLLRFDLGELEGSENTVLSANLSLHNTGAVSCTPSTVRISAVSSAWNPSTVTWFTAPASSDLYVLNKYAHGASTACPAQTVPHDVTPIVQRWSNGTAGHNQGVLNHGFIISAEFQNNTGFKQFTAGEAATDKPALKVTWENCTNYPEYGNPSPYKVCGEFRPLMAKNGSVYGYPTGNEQPTADGTGRYQNFGPGNYSVDRSMYWSAATGAHRVGGPIRTKWLSLGAERGRLGYPATSTGMNLSEPHQRSEFRNPSDGSYRSIASSPCGAFVVEGPIRDKWASLEWTAIGYPMSDAADTHAGGKSLRFVVNSTTGCGGPMTSIFWHPSTGAHAMGESIRSHYDKLGGPAGWLGYPTSDEFTPIVWPAGGPVPDGARQVTFEHGTIYAAVSTVPTAVMTAGSMTTPLPRQSTARRLPVGFTLKADVAGRMSMPVLEFRRGLGLWQNVPTADLVLTTGQSAPASLPSKLLADGRRVLDVPNERVYWDVYKTLGGVGGMVDVRFRFTDSQTTTDGSPTQVPLNPVAGIVFDPEGGQAPALAVGPGSVNALTGAFTLSSSDASAFGVSVTRTYNSRRLGAGHEDAQASAFGPQWTLAAVDDDLATAWTAIRQTGDTTLSLVDAGGTAIHFVRGKDNTWQAEPGQEDLILAGTLAGNAASTIWTLTDGDGTVTTFGHAVVNPAPPGVVTTAATRANLQAVWSVALNRPGESGDFLL</sequence>
<keyword evidence="3" id="KW-0732">Signal</keyword>
<feature type="domain" description="Carbohydrate-binding module family 96" evidence="5">
    <location>
        <begin position="501"/>
        <end position="677"/>
    </location>
</feature>
<evidence type="ECO:0000256" key="2">
    <source>
        <dbReference type="ARBA" id="ARBA00022525"/>
    </source>
</evidence>
<comment type="caution">
    <text evidence="6">The sequence shown here is derived from an EMBL/GenBank/DDBJ whole genome shotgun (WGS) entry which is preliminary data.</text>
</comment>
<evidence type="ECO:0000313" key="6">
    <source>
        <dbReference type="EMBL" id="PPK91920.1"/>
    </source>
</evidence>
<evidence type="ECO:0000313" key="7">
    <source>
        <dbReference type="Proteomes" id="UP000239485"/>
    </source>
</evidence>
<evidence type="ECO:0000259" key="5">
    <source>
        <dbReference type="Pfam" id="PF24517"/>
    </source>
</evidence>
<name>A0A2S6ICN1_9ACTN</name>
<evidence type="ECO:0000256" key="1">
    <source>
        <dbReference type="ARBA" id="ARBA00004613"/>
    </source>
</evidence>
<evidence type="ECO:0000256" key="3">
    <source>
        <dbReference type="ARBA" id="ARBA00022729"/>
    </source>
</evidence>
<feature type="region of interest" description="Disordered" evidence="4">
    <location>
        <begin position="98"/>
        <end position="148"/>
    </location>
</feature>
<feature type="region of interest" description="Disordered" evidence="4">
    <location>
        <begin position="160"/>
        <end position="194"/>
    </location>
</feature>